<dbReference type="EMBL" id="CP138583">
    <property type="protein sequence ID" value="WPH00610.1"/>
    <property type="molecule type" value="Genomic_DNA"/>
</dbReference>
<evidence type="ECO:0000259" key="2">
    <source>
        <dbReference type="Pfam" id="PF14420"/>
    </source>
</evidence>
<dbReference type="InterPro" id="IPR056669">
    <property type="entry name" value="DUF7767"/>
</dbReference>
<feature type="compositionally biased region" description="Basic residues" evidence="1">
    <location>
        <begin position="209"/>
        <end position="219"/>
    </location>
</feature>
<dbReference type="InterPro" id="IPR057940">
    <property type="entry name" value="Tri-helical_dom"/>
</dbReference>
<feature type="region of interest" description="Disordered" evidence="1">
    <location>
        <begin position="125"/>
        <end position="232"/>
    </location>
</feature>
<dbReference type="Pfam" id="PF24465">
    <property type="entry name" value="Tri-helical"/>
    <property type="match status" value="2"/>
</dbReference>
<evidence type="ECO:0000313" key="6">
    <source>
        <dbReference type="Proteomes" id="UP001303373"/>
    </source>
</evidence>
<feature type="region of interest" description="Disordered" evidence="1">
    <location>
        <begin position="426"/>
        <end position="456"/>
    </location>
</feature>
<evidence type="ECO:0000259" key="3">
    <source>
        <dbReference type="Pfam" id="PF24465"/>
    </source>
</evidence>
<gene>
    <name evidence="5" type="ORF">R9X50_00344000</name>
</gene>
<evidence type="ECO:0000259" key="4">
    <source>
        <dbReference type="Pfam" id="PF24962"/>
    </source>
</evidence>
<dbReference type="InterPro" id="IPR025676">
    <property type="entry name" value="Clr5_dom"/>
</dbReference>
<protein>
    <recommendedName>
        <fullName evidence="7">Clr5 domain-containing protein</fullName>
    </recommendedName>
</protein>
<dbReference type="PANTHER" id="PTHR38788">
    <property type="entry name" value="CLR5 DOMAIN-CONTAINING PROTEIN"/>
    <property type="match status" value="1"/>
</dbReference>
<dbReference type="Proteomes" id="UP001303373">
    <property type="component" value="Chromosome 4"/>
</dbReference>
<evidence type="ECO:0000313" key="5">
    <source>
        <dbReference type="EMBL" id="WPH00610.1"/>
    </source>
</evidence>
<keyword evidence="6" id="KW-1185">Reference proteome</keyword>
<sequence length="635" mass="70942">MQRRPKANRYDWDDKREICYKLYVEEGKSLRQIVKYFSEFFNVPESELPSYRLFARQFSQKWGFESPRMAKKLSAETEDEIVARMLQLWQQNVSVKDTKEILDDEGYELSNYDFRRLRLQHGMNHRAAAKYQDPSQVGPKSSKGKKRAIDEVDPSIAEAENPGTGDGVQEYAQPVEDPSQPLPDLSPEETARRAERLAQIQAESDQRLSARKRRRRIRGFGHLPPDALGTAPRYASETSLDECKAFLQLDNDTYIELRKQYEGICREMDIERKKTSLEDGRWQASKDRLVHENAHLLAVMNPLLEGIEQKNIGLDNICADVTKRMRSMKRQITIPDANNILGLNPASSKGARRAFYEILEADHYTTRLACGDEHWEELRQKWFTIVPLLGVANAERDAQKNKAIDLLARDACKRYCDNQLKNNPDRKLYHRSQYGPGPGAAKHRGPTLPKRGVPLSNDAPTAAQALAALQQGNVASFDNNLELTSSIAAGDSATGNHNNFIDPALQDLLPPPTVVQAPAALPLSIPAYFRLSPASQIVGNHPRMWLGRLTSVSLSSLHAAAISKAGAATVVRVQGIIKRAQALDADGNPIQDGQEGAAGGEEDMYQIDGDEELAVYLEAAGEKPTFLVQLEGGYA</sequence>
<dbReference type="Pfam" id="PF24962">
    <property type="entry name" value="DUF7767"/>
    <property type="match status" value="1"/>
</dbReference>
<evidence type="ECO:0008006" key="7">
    <source>
        <dbReference type="Google" id="ProtNLM"/>
    </source>
</evidence>
<name>A0AAQ3M3C8_9PEZI</name>
<proteinExistence type="predicted"/>
<reference evidence="5 6" key="1">
    <citation type="submission" date="2023-11" db="EMBL/GenBank/DDBJ databases">
        <title>An acidophilic fungus is an integral part of prey digestion in a carnivorous sundew plant.</title>
        <authorList>
            <person name="Tsai I.J."/>
        </authorList>
    </citation>
    <scope>NUCLEOTIDE SEQUENCE [LARGE SCALE GENOMIC DNA]</scope>
    <source>
        <strain evidence="5">169a</strain>
    </source>
</reference>
<organism evidence="5 6">
    <name type="scientific">Acrodontium crateriforme</name>
    <dbReference type="NCBI Taxonomy" id="150365"/>
    <lineage>
        <taxon>Eukaryota</taxon>
        <taxon>Fungi</taxon>
        <taxon>Dikarya</taxon>
        <taxon>Ascomycota</taxon>
        <taxon>Pezizomycotina</taxon>
        <taxon>Dothideomycetes</taxon>
        <taxon>Dothideomycetidae</taxon>
        <taxon>Mycosphaerellales</taxon>
        <taxon>Teratosphaeriaceae</taxon>
        <taxon>Acrodontium</taxon>
    </lineage>
</organism>
<dbReference type="Pfam" id="PF14420">
    <property type="entry name" value="Clr5"/>
    <property type="match status" value="1"/>
</dbReference>
<feature type="domain" description="Tri-helical" evidence="3">
    <location>
        <begin position="337"/>
        <end position="416"/>
    </location>
</feature>
<dbReference type="AlphaFoldDB" id="A0AAQ3M3C8"/>
<feature type="domain" description="Tri-helical" evidence="3">
    <location>
        <begin position="243"/>
        <end position="327"/>
    </location>
</feature>
<accession>A0AAQ3M3C8</accession>
<evidence type="ECO:0000256" key="1">
    <source>
        <dbReference type="SAM" id="MobiDB-lite"/>
    </source>
</evidence>
<feature type="domain" description="DUF7767" evidence="4">
    <location>
        <begin position="523"/>
        <end position="631"/>
    </location>
</feature>
<dbReference type="PANTHER" id="PTHR38788:SF5">
    <property type="entry name" value="CLR5 DOMAIN-CONTAINING PROTEIN"/>
    <property type="match status" value="1"/>
</dbReference>
<feature type="domain" description="Clr5" evidence="2">
    <location>
        <begin position="9"/>
        <end position="65"/>
    </location>
</feature>